<sequence>MSAQIEMEKRLEKAHQFWTRVVALFCAVSAAFLMTFPSSFVDTPRDPTSFDAAYYGQIRVDAQYITYLLGISWNLFAWCLVWGAFCEVFFMAPRTRRLYEKHADPKKNRLWHWLCHKIRFLMVAILSAMFCAGLGVLAWAMQCYMPAIGGSGVGASVALFCVFAFGVPVLAPNLEREKDSLA</sequence>
<feature type="transmembrane region" description="Helical" evidence="1">
    <location>
        <begin position="118"/>
        <end position="141"/>
    </location>
</feature>
<proteinExistence type="predicted"/>
<protein>
    <submittedName>
        <fullName evidence="2">Uncharacterized protein</fullName>
    </submittedName>
</protein>
<accession>A0A517LAH0</accession>
<keyword evidence="1" id="KW-0812">Transmembrane</keyword>
<gene>
    <name evidence="2" type="ORF">FKW77_002291</name>
</gene>
<evidence type="ECO:0000313" key="3">
    <source>
        <dbReference type="Proteomes" id="UP000316270"/>
    </source>
</evidence>
<keyword evidence="1" id="KW-1133">Transmembrane helix</keyword>
<keyword evidence="1" id="KW-0472">Membrane</keyword>
<feature type="transmembrane region" description="Helical" evidence="1">
    <location>
        <begin position="64"/>
        <end position="92"/>
    </location>
</feature>
<dbReference type="AlphaFoldDB" id="A0A517LAH0"/>
<feature type="transmembrane region" description="Helical" evidence="1">
    <location>
        <begin position="147"/>
        <end position="171"/>
    </location>
</feature>
<dbReference type="EMBL" id="CP042192">
    <property type="protein sequence ID" value="QDS72630.1"/>
    <property type="molecule type" value="Genomic_DNA"/>
</dbReference>
<evidence type="ECO:0000256" key="1">
    <source>
        <dbReference type="SAM" id="Phobius"/>
    </source>
</evidence>
<evidence type="ECO:0000313" key="2">
    <source>
        <dbReference type="EMBL" id="QDS72630.1"/>
    </source>
</evidence>
<organism evidence="2 3">
    <name type="scientific">Venturia effusa</name>
    <dbReference type="NCBI Taxonomy" id="50376"/>
    <lineage>
        <taxon>Eukaryota</taxon>
        <taxon>Fungi</taxon>
        <taxon>Dikarya</taxon>
        <taxon>Ascomycota</taxon>
        <taxon>Pezizomycotina</taxon>
        <taxon>Dothideomycetes</taxon>
        <taxon>Pleosporomycetidae</taxon>
        <taxon>Venturiales</taxon>
        <taxon>Venturiaceae</taxon>
        <taxon>Venturia</taxon>
    </lineage>
</organism>
<dbReference type="Proteomes" id="UP000316270">
    <property type="component" value="Chromosome 8"/>
</dbReference>
<reference evidence="2 3" key="1">
    <citation type="submission" date="2019-07" db="EMBL/GenBank/DDBJ databases">
        <title>Finished genome of Venturia effusa.</title>
        <authorList>
            <person name="Young C.A."/>
            <person name="Cox M.P."/>
            <person name="Ganley A.R.D."/>
            <person name="David W.J."/>
        </authorList>
    </citation>
    <scope>NUCLEOTIDE SEQUENCE [LARGE SCALE GENOMIC DNA]</scope>
    <source>
        <strain evidence="3">albino</strain>
    </source>
</reference>
<feature type="transmembrane region" description="Helical" evidence="1">
    <location>
        <begin position="21"/>
        <end position="41"/>
    </location>
</feature>
<name>A0A517LAH0_9PEZI</name>
<keyword evidence="3" id="KW-1185">Reference proteome</keyword>